<organism evidence="2 3">
    <name type="scientific">Sporothrix bragantina</name>
    <dbReference type="NCBI Taxonomy" id="671064"/>
    <lineage>
        <taxon>Eukaryota</taxon>
        <taxon>Fungi</taxon>
        <taxon>Dikarya</taxon>
        <taxon>Ascomycota</taxon>
        <taxon>Pezizomycotina</taxon>
        <taxon>Sordariomycetes</taxon>
        <taxon>Sordariomycetidae</taxon>
        <taxon>Ophiostomatales</taxon>
        <taxon>Ophiostomataceae</taxon>
        <taxon>Sporothrix</taxon>
    </lineage>
</organism>
<sequence length="317" mass="31970">MPIATAVNGYSLLNNGPLTTTFSAPSACITDNVVLAPASLTYPIAIAYYASCDYTQPASCRPSGRPYEALVSKLGHDDPQLNEEVVYYSPGLICPAGWTTAGMATKDASSSLTMSGALDVTSYLPTATGRFFADPAPAVLVDALDAGETAVLCCPSSFTALNGACYSILPTAQYTPTFGCLPFYVSQVESVKMGTYTIEGQAVTGGLIEITASGSQPVSSMTTEFSASEASSYVGVVFQGAMMLVHQASDVTATGAATGAGATGTGSGAAATGTGAATTTTTKSSAARSSVRDYSDKTLGVAAAGCIALVLGSLFVL</sequence>
<reference evidence="2 3" key="1">
    <citation type="submission" date="2024-01" db="EMBL/GenBank/DDBJ databases">
        <authorList>
            <person name="Allen C."/>
            <person name="Tagirdzhanova G."/>
        </authorList>
    </citation>
    <scope>NUCLEOTIDE SEQUENCE [LARGE SCALE GENOMIC DNA]</scope>
</reference>
<name>A0ABP0D112_9PEZI</name>
<protein>
    <submittedName>
        <fullName evidence="2">Uncharacterized protein</fullName>
    </submittedName>
</protein>
<evidence type="ECO:0000256" key="1">
    <source>
        <dbReference type="SAM" id="MobiDB-lite"/>
    </source>
</evidence>
<feature type="compositionally biased region" description="Low complexity" evidence="1">
    <location>
        <begin position="268"/>
        <end position="287"/>
    </location>
</feature>
<dbReference type="Proteomes" id="UP001642406">
    <property type="component" value="Unassembled WGS sequence"/>
</dbReference>
<keyword evidence="3" id="KW-1185">Reference proteome</keyword>
<proteinExistence type="predicted"/>
<dbReference type="EMBL" id="CAWUHC010000187">
    <property type="protein sequence ID" value="CAK7237465.1"/>
    <property type="molecule type" value="Genomic_DNA"/>
</dbReference>
<gene>
    <name evidence="2" type="ORF">SBRCBS47491_009984</name>
</gene>
<evidence type="ECO:0000313" key="2">
    <source>
        <dbReference type="EMBL" id="CAK7237465.1"/>
    </source>
</evidence>
<evidence type="ECO:0000313" key="3">
    <source>
        <dbReference type="Proteomes" id="UP001642406"/>
    </source>
</evidence>
<feature type="region of interest" description="Disordered" evidence="1">
    <location>
        <begin position="265"/>
        <end position="289"/>
    </location>
</feature>
<comment type="caution">
    <text evidence="2">The sequence shown here is derived from an EMBL/GenBank/DDBJ whole genome shotgun (WGS) entry which is preliminary data.</text>
</comment>
<accession>A0ABP0D112</accession>